<dbReference type="PROSITE" id="PS50965">
    <property type="entry name" value="NERD"/>
    <property type="match status" value="1"/>
</dbReference>
<dbReference type="InterPro" id="IPR011528">
    <property type="entry name" value="NERD"/>
</dbReference>
<feature type="domain" description="NERD" evidence="1">
    <location>
        <begin position="31"/>
        <end position="147"/>
    </location>
</feature>
<organism evidence="2 3">
    <name type="scientific">Rossellomorea aquimaris</name>
    <dbReference type="NCBI Taxonomy" id="189382"/>
    <lineage>
        <taxon>Bacteria</taxon>
        <taxon>Bacillati</taxon>
        <taxon>Bacillota</taxon>
        <taxon>Bacilli</taxon>
        <taxon>Bacillales</taxon>
        <taxon>Bacillaceae</taxon>
        <taxon>Rossellomorea</taxon>
    </lineage>
</organism>
<gene>
    <name evidence="2" type="ORF">FZC85_12280</name>
</gene>
<name>A0A5D4UF09_9BACI</name>
<dbReference type="Pfam" id="PF08378">
    <property type="entry name" value="NERD"/>
    <property type="match status" value="1"/>
</dbReference>
<dbReference type="Proteomes" id="UP000324269">
    <property type="component" value="Unassembled WGS sequence"/>
</dbReference>
<evidence type="ECO:0000313" key="3">
    <source>
        <dbReference type="Proteomes" id="UP000324269"/>
    </source>
</evidence>
<dbReference type="AlphaFoldDB" id="A0A5D4UF09"/>
<protein>
    <submittedName>
        <fullName evidence="2">NERD domain-containing protein</fullName>
    </submittedName>
</protein>
<dbReference type="OrthoDB" id="2734037at2"/>
<evidence type="ECO:0000259" key="1">
    <source>
        <dbReference type="PROSITE" id="PS50965"/>
    </source>
</evidence>
<evidence type="ECO:0000313" key="2">
    <source>
        <dbReference type="EMBL" id="TYS85744.1"/>
    </source>
</evidence>
<sequence>MILYFEALLRRLPRESSLRSKIEENLLKAWAGYHGECKVDRQLSTIDNEHMLVLNDLCIPMGESFFQIDTLILTRNFILILEIKNIAGSMEFGTQFEQFSRTLNGEVTGFPNPLSQANRYKIHLTQWLQKKKLPIIPIEFLVVFTNSSSLISTSSQSKDTLGRAIRIENLVAKLLTIQHSCSNSNSILEMKEIKKIANSLMKENAPYSNFNQQHEGIIRGVMCTLCERFNMVRNMRSWYCPDCGEFDRNAHQQAIYDYLLLVNPNITNKQAREFLGVESSRVAYHLLNNMDLSSKGKGKVESTLSQKTSAISKL</sequence>
<reference evidence="2 3" key="1">
    <citation type="submission" date="2019-08" db="EMBL/GenBank/DDBJ databases">
        <title>Bacillus genomes from the desert of Cuatro Cienegas, Coahuila.</title>
        <authorList>
            <person name="Olmedo-Alvarez G."/>
        </authorList>
    </citation>
    <scope>NUCLEOTIDE SEQUENCE [LARGE SCALE GENOMIC DNA]</scope>
    <source>
        <strain evidence="2 3">CH87b_3T</strain>
    </source>
</reference>
<dbReference type="EMBL" id="VTEZ01000003">
    <property type="protein sequence ID" value="TYS85744.1"/>
    <property type="molecule type" value="Genomic_DNA"/>
</dbReference>
<comment type="caution">
    <text evidence="2">The sequence shown here is derived from an EMBL/GenBank/DDBJ whole genome shotgun (WGS) entry which is preliminary data.</text>
</comment>
<accession>A0A5D4UF09</accession>
<proteinExistence type="predicted"/>